<dbReference type="Gene3D" id="3.50.50.60">
    <property type="entry name" value="FAD/NAD(P)-binding domain"/>
    <property type="match status" value="1"/>
</dbReference>
<dbReference type="Gene3D" id="3.40.30.120">
    <property type="match status" value="1"/>
</dbReference>
<dbReference type="PANTHER" id="PTHR43004">
    <property type="entry name" value="TRK SYSTEM POTASSIUM UPTAKE PROTEIN"/>
    <property type="match status" value="1"/>
</dbReference>
<keyword evidence="6" id="KW-1185">Reference proteome</keyword>
<name>A0A1V8TBZ0_9PEZI</name>
<dbReference type="PANTHER" id="PTHR43004:SF8">
    <property type="entry name" value="FAD-BINDING DOMAIN-CONTAINING PROTEIN-RELATED"/>
    <property type="match status" value="1"/>
</dbReference>
<keyword evidence="3" id="KW-0560">Oxidoreductase</keyword>
<evidence type="ECO:0000256" key="2">
    <source>
        <dbReference type="ARBA" id="ARBA00022827"/>
    </source>
</evidence>
<evidence type="ECO:0000313" key="6">
    <source>
        <dbReference type="Proteomes" id="UP000192596"/>
    </source>
</evidence>
<dbReference type="GO" id="GO:0016709">
    <property type="term" value="F:oxidoreductase activity, acting on paired donors, with incorporation or reduction of molecular oxygen, NAD(P)H as one donor, and incorporation of one atom of oxygen"/>
    <property type="evidence" value="ECO:0007669"/>
    <property type="project" value="UniProtKB-ARBA"/>
</dbReference>
<sequence length="458" mass="50724">METVQVLIIGAGPAGATLAFHLGKLSIRSIVISRHHGTANTPRAHIFNQRAMEVLRDGGLEARVAKVASDASDMQHTSWSNTLAGEEHGRMWSWGNKPSEKHRYEMATEVRFGHEFIYLDDQGDSVVATIRRREDVKEYQVRCDYLIGVDGARSPVIEAFVGKTINSAFNVHIEADLTKCLINRPGSLNWILNNDAPEWSAVGNFRMVRPWTEFVVSMHPAKKDGEVFEPSEAQIKGRLHQMIGNTDVPIKFYRHSGLTHGASKSAIEQLERKDEAGMKARKCLQDAFEATEAELQALGIQMNQIYMGLLATWVAEGDSPPQFDNLNTLKEVAVSSFPGLHLPHVWVAASGQSPRVSTLDLCGHGKFTALTERGGECWLQAAKQLSDRDGNPEIAVHSIGFHCDFMGCYSDWERVRGVEDEGVVLVGPDHFVAWRYKGASDDAVTLLLTALRKVLALD</sequence>
<dbReference type="AlphaFoldDB" id="A0A1V8TBZ0"/>
<dbReference type="EMBL" id="NAJO01000011">
    <property type="protein sequence ID" value="OQO08903.1"/>
    <property type="molecule type" value="Genomic_DNA"/>
</dbReference>
<accession>A0A1V8TBZ0</accession>
<dbReference type="SUPFAM" id="SSF51905">
    <property type="entry name" value="FAD/NAD(P)-binding domain"/>
    <property type="match status" value="1"/>
</dbReference>
<organism evidence="5 6">
    <name type="scientific">Cryoendolithus antarcticus</name>
    <dbReference type="NCBI Taxonomy" id="1507870"/>
    <lineage>
        <taxon>Eukaryota</taxon>
        <taxon>Fungi</taxon>
        <taxon>Dikarya</taxon>
        <taxon>Ascomycota</taxon>
        <taxon>Pezizomycotina</taxon>
        <taxon>Dothideomycetes</taxon>
        <taxon>Dothideomycetidae</taxon>
        <taxon>Cladosporiales</taxon>
        <taxon>Cladosporiaceae</taxon>
        <taxon>Cryoendolithus</taxon>
    </lineage>
</organism>
<dbReference type="InterPro" id="IPR002938">
    <property type="entry name" value="FAD-bd"/>
</dbReference>
<dbReference type="OrthoDB" id="2690153at2759"/>
<protein>
    <recommendedName>
        <fullName evidence="4">FAD-binding domain-containing protein</fullName>
    </recommendedName>
</protein>
<dbReference type="GO" id="GO:0071949">
    <property type="term" value="F:FAD binding"/>
    <property type="evidence" value="ECO:0007669"/>
    <property type="project" value="InterPro"/>
</dbReference>
<keyword evidence="2" id="KW-0274">FAD</keyword>
<evidence type="ECO:0000313" key="5">
    <source>
        <dbReference type="EMBL" id="OQO08903.1"/>
    </source>
</evidence>
<gene>
    <name evidence="5" type="ORF">B0A48_05793</name>
</gene>
<dbReference type="STRING" id="1507870.A0A1V8TBZ0"/>
<dbReference type="InParanoid" id="A0A1V8TBZ0"/>
<comment type="caution">
    <text evidence="5">The sequence shown here is derived from an EMBL/GenBank/DDBJ whole genome shotgun (WGS) entry which is preliminary data.</text>
</comment>
<reference evidence="6" key="1">
    <citation type="submission" date="2017-03" db="EMBL/GenBank/DDBJ databases">
        <title>Genomes of endolithic fungi from Antarctica.</title>
        <authorList>
            <person name="Coleine C."/>
            <person name="Masonjones S."/>
            <person name="Stajich J.E."/>
        </authorList>
    </citation>
    <scope>NUCLEOTIDE SEQUENCE [LARGE SCALE GENOMIC DNA]</scope>
    <source>
        <strain evidence="6">CCFEE 5527</strain>
    </source>
</reference>
<dbReference type="InterPro" id="IPR036188">
    <property type="entry name" value="FAD/NAD-bd_sf"/>
</dbReference>
<proteinExistence type="predicted"/>
<evidence type="ECO:0000259" key="4">
    <source>
        <dbReference type="Pfam" id="PF01494"/>
    </source>
</evidence>
<dbReference type="Proteomes" id="UP000192596">
    <property type="component" value="Unassembled WGS sequence"/>
</dbReference>
<feature type="domain" description="FAD-binding" evidence="4">
    <location>
        <begin position="4"/>
        <end position="258"/>
    </location>
</feature>
<keyword evidence="1" id="KW-0285">Flavoprotein</keyword>
<evidence type="ECO:0000256" key="3">
    <source>
        <dbReference type="ARBA" id="ARBA00023002"/>
    </source>
</evidence>
<dbReference type="InterPro" id="IPR050641">
    <property type="entry name" value="RIFMO-like"/>
</dbReference>
<dbReference type="Gene3D" id="3.30.9.10">
    <property type="entry name" value="D-Amino Acid Oxidase, subunit A, domain 2"/>
    <property type="match status" value="1"/>
</dbReference>
<dbReference type="Pfam" id="PF01494">
    <property type="entry name" value="FAD_binding_3"/>
    <property type="match status" value="1"/>
</dbReference>
<dbReference type="PRINTS" id="PR00420">
    <property type="entry name" value="RNGMNOXGNASE"/>
</dbReference>
<evidence type="ECO:0000256" key="1">
    <source>
        <dbReference type="ARBA" id="ARBA00022630"/>
    </source>
</evidence>
<dbReference type="Pfam" id="PF21274">
    <property type="entry name" value="Rng_hyd_C"/>
    <property type="match status" value="1"/>
</dbReference>